<evidence type="ECO:0000256" key="2">
    <source>
        <dbReference type="ARBA" id="ARBA00004496"/>
    </source>
</evidence>
<evidence type="ECO:0000313" key="7">
    <source>
        <dbReference type="Proteomes" id="UP001152798"/>
    </source>
</evidence>
<dbReference type="InterPro" id="IPR029404">
    <property type="entry name" value="CDIN1"/>
</dbReference>
<dbReference type="PANTHER" id="PTHR31661">
    <property type="entry name" value="SIMILAR TO CDNA SEQUENCE BC052040"/>
    <property type="match status" value="1"/>
</dbReference>
<dbReference type="Proteomes" id="UP001152798">
    <property type="component" value="Chromosome 2"/>
</dbReference>
<gene>
    <name evidence="6" type="ORF">NEZAVI_LOCUS3317</name>
</gene>
<proteinExistence type="predicted"/>
<keyword evidence="4" id="KW-0539">Nucleus</keyword>
<dbReference type="GO" id="GO:0005737">
    <property type="term" value="C:cytoplasm"/>
    <property type="evidence" value="ECO:0007669"/>
    <property type="project" value="UniProtKB-SubCell"/>
</dbReference>
<dbReference type="OrthoDB" id="1272at2759"/>
<evidence type="ECO:0000256" key="5">
    <source>
        <dbReference type="ARBA" id="ARBA00023480"/>
    </source>
</evidence>
<accession>A0A9P0ECN5</accession>
<evidence type="ECO:0000313" key="6">
    <source>
        <dbReference type="EMBL" id="CAH1392509.1"/>
    </source>
</evidence>
<dbReference type="Pfam" id="PF14811">
    <property type="entry name" value="TPD"/>
    <property type="match status" value="1"/>
</dbReference>
<dbReference type="PANTHER" id="PTHR31661:SF1">
    <property type="entry name" value="CDAN1-INTERACTING NUCLEASE 1"/>
    <property type="match status" value="1"/>
</dbReference>
<evidence type="ECO:0000256" key="3">
    <source>
        <dbReference type="ARBA" id="ARBA00022490"/>
    </source>
</evidence>
<reference evidence="6" key="1">
    <citation type="submission" date="2022-01" db="EMBL/GenBank/DDBJ databases">
        <authorList>
            <person name="King R."/>
        </authorList>
    </citation>
    <scope>NUCLEOTIDE SEQUENCE</scope>
</reference>
<name>A0A9P0ECN5_NEZVI</name>
<dbReference type="EMBL" id="OV725078">
    <property type="protein sequence ID" value="CAH1392509.1"/>
    <property type="molecule type" value="Genomic_DNA"/>
</dbReference>
<keyword evidence="3" id="KW-0963">Cytoplasm</keyword>
<evidence type="ECO:0000256" key="1">
    <source>
        <dbReference type="ARBA" id="ARBA00004123"/>
    </source>
</evidence>
<keyword evidence="7" id="KW-1185">Reference proteome</keyword>
<sequence>GSDSKESRPWDMIKDSTLIRDATLSYEVHMASLFDCTYSPAANLVASLCGREYELYLESCLLSRGLCFKTEFDLRELNFSKTPDILLDVPFAFNNFVIKWIESKACFGDELVHDEYLSNQYQYYFRYGPGLVIYWFGFVESIKGIRDKLLIADKFPGKIVKIG</sequence>
<feature type="non-terminal residue" evidence="6">
    <location>
        <position position="1"/>
    </location>
</feature>
<dbReference type="GO" id="GO:0005634">
    <property type="term" value="C:nucleus"/>
    <property type="evidence" value="ECO:0007669"/>
    <property type="project" value="UniProtKB-SubCell"/>
</dbReference>
<organism evidence="6 7">
    <name type="scientific">Nezara viridula</name>
    <name type="common">Southern green stink bug</name>
    <name type="synonym">Cimex viridulus</name>
    <dbReference type="NCBI Taxonomy" id="85310"/>
    <lineage>
        <taxon>Eukaryota</taxon>
        <taxon>Metazoa</taxon>
        <taxon>Ecdysozoa</taxon>
        <taxon>Arthropoda</taxon>
        <taxon>Hexapoda</taxon>
        <taxon>Insecta</taxon>
        <taxon>Pterygota</taxon>
        <taxon>Neoptera</taxon>
        <taxon>Paraneoptera</taxon>
        <taxon>Hemiptera</taxon>
        <taxon>Heteroptera</taxon>
        <taxon>Panheteroptera</taxon>
        <taxon>Pentatomomorpha</taxon>
        <taxon>Pentatomoidea</taxon>
        <taxon>Pentatomidae</taxon>
        <taxon>Pentatominae</taxon>
        <taxon>Nezara</taxon>
    </lineage>
</organism>
<dbReference type="AlphaFoldDB" id="A0A9P0ECN5"/>
<evidence type="ECO:0000256" key="4">
    <source>
        <dbReference type="ARBA" id="ARBA00023242"/>
    </source>
</evidence>
<comment type="subcellular location">
    <subcellularLocation>
        <location evidence="2">Cytoplasm</location>
    </subcellularLocation>
    <subcellularLocation>
        <location evidence="1">Nucleus</location>
    </subcellularLocation>
</comment>
<protein>
    <recommendedName>
        <fullName evidence="5">CDAN1-interacting nuclease 1</fullName>
    </recommendedName>
</protein>